<proteinExistence type="predicted"/>
<name>A0A843URA1_COLES</name>
<evidence type="ECO:0000313" key="2">
    <source>
        <dbReference type="EMBL" id="MQL83403.1"/>
    </source>
</evidence>
<reference evidence="2" key="1">
    <citation type="submission" date="2017-07" db="EMBL/GenBank/DDBJ databases">
        <title>Taro Niue Genome Assembly and Annotation.</title>
        <authorList>
            <person name="Atibalentja N."/>
            <person name="Keating K."/>
            <person name="Fields C.J."/>
        </authorList>
    </citation>
    <scope>NUCLEOTIDE SEQUENCE</scope>
    <source>
        <strain evidence="2">Niue_2</strain>
        <tissue evidence="2">Leaf</tissue>
    </source>
</reference>
<organism evidence="2 3">
    <name type="scientific">Colocasia esculenta</name>
    <name type="common">Wild taro</name>
    <name type="synonym">Arum esculentum</name>
    <dbReference type="NCBI Taxonomy" id="4460"/>
    <lineage>
        <taxon>Eukaryota</taxon>
        <taxon>Viridiplantae</taxon>
        <taxon>Streptophyta</taxon>
        <taxon>Embryophyta</taxon>
        <taxon>Tracheophyta</taxon>
        <taxon>Spermatophyta</taxon>
        <taxon>Magnoliopsida</taxon>
        <taxon>Liliopsida</taxon>
        <taxon>Araceae</taxon>
        <taxon>Aroideae</taxon>
        <taxon>Colocasieae</taxon>
        <taxon>Colocasia</taxon>
    </lineage>
</organism>
<evidence type="ECO:0000256" key="1">
    <source>
        <dbReference type="SAM" id="MobiDB-lite"/>
    </source>
</evidence>
<accession>A0A843URA1</accession>
<comment type="caution">
    <text evidence="2">The sequence shown here is derived from an EMBL/GenBank/DDBJ whole genome shotgun (WGS) entry which is preliminary data.</text>
</comment>
<dbReference type="AlphaFoldDB" id="A0A843URA1"/>
<evidence type="ECO:0000313" key="3">
    <source>
        <dbReference type="Proteomes" id="UP000652761"/>
    </source>
</evidence>
<sequence length="155" mass="17183">MGRSTHPWLSRARPGSAEPGSGSPGRIGFGPTDPISIPGSLNLVFAVLRRNSWITFLWAAPIPRRYRGGLLKEPVLLSTCGVMTPLCFEIGIVPARSPSSQTDWCGGSFFMPPYRQCGGRRNHHIFKRESHAKDVLLHFVWKRVEEPAATLFNEA</sequence>
<dbReference type="EMBL" id="NMUH01000693">
    <property type="protein sequence ID" value="MQL83403.1"/>
    <property type="molecule type" value="Genomic_DNA"/>
</dbReference>
<gene>
    <name evidence="2" type="ORF">Taro_015906</name>
</gene>
<dbReference type="Proteomes" id="UP000652761">
    <property type="component" value="Unassembled WGS sequence"/>
</dbReference>
<keyword evidence="3" id="KW-1185">Reference proteome</keyword>
<feature type="region of interest" description="Disordered" evidence="1">
    <location>
        <begin position="1"/>
        <end position="29"/>
    </location>
</feature>
<protein>
    <submittedName>
        <fullName evidence="2">Uncharacterized protein</fullName>
    </submittedName>
</protein>